<dbReference type="RefSeq" id="WP_353640930.1">
    <property type="nucleotide sequence ID" value="NZ_CP159253.1"/>
</dbReference>
<gene>
    <name evidence="1" type="ORF">ABVK50_14310</name>
</gene>
<sequence length="93" mass="10158">MFDPVGVGAEASGGESIANQLDVRPGGECRQAIDLDISRHSELAQQSDGIAEHLVGECFRLKEVVDRRHGQSLSLSAWMEVGTRRRRARSRAA</sequence>
<accession>A0AAU8CI34</accession>
<dbReference type="EMBL" id="CP159253">
    <property type="protein sequence ID" value="XCG46499.1"/>
    <property type="molecule type" value="Genomic_DNA"/>
</dbReference>
<dbReference type="AlphaFoldDB" id="A0AAU8CI34"/>
<organism evidence="1">
    <name type="scientific">Mesorhizobium sp. WSM2240</name>
    <dbReference type="NCBI Taxonomy" id="3228851"/>
    <lineage>
        <taxon>Bacteria</taxon>
        <taxon>Pseudomonadati</taxon>
        <taxon>Pseudomonadota</taxon>
        <taxon>Alphaproteobacteria</taxon>
        <taxon>Hyphomicrobiales</taxon>
        <taxon>Phyllobacteriaceae</taxon>
        <taxon>Mesorhizobium</taxon>
    </lineage>
</organism>
<evidence type="ECO:0000313" key="1">
    <source>
        <dbReference type="EMBL" id="XCG46499.1"/>
    </source>
</evidence>
<reference evidence="1" key="1">
    <citation type="submission" date="2024-06" db="EMBL/GenBank/DDBJ databases">
        <title>Mesorhizobium karijinii sp. nov., a symbiont of the iconic Swainsona formosa from arid Australia.</title>
        <authorList>
            <person name="Hill Y.J."/>
            <person name="Watkin E.L.J."/>
            <person name="O'Hara G.W."/>
            <person name="Terpolilli J."/>
            <person name="Tye M.L."/>
            <person name="Kohlmeier M.G."/>
        </authorList>
    </citation>
    <scope>NUCLEOTIDE SEQUENCE</scope>
    <source>
        <strain evidence="1">WSM2240</strain>
    </source>
</reference>
<name>A0AAU8CI34_9HYPH</name>
<proteinExistence type="predicted"/>
<protein>
    <submittedName>
        <fullName evidence="1">Uncharacterized protein</fullName>
    </submittedName>
</protein>